<accession>A0A0H5R8D0</accession>
<proteinExistence type="predicted"/>
<evidence type="ECO:0000313" key="2">
    <source>
        <dbReference type="EMBL" id="CRZ09962.1"/>
    </source>
</evidence>
<reference evidence="2" key="1">
    <citation type="submission" date="2015-04" db="EMBL/GenBank/DDBJ databases">
        <title>The genome sequence of the plant pathogenic Rhizarian Plasmodiophora brassicae reveals insights in its biotrophic life cycle and the origin of chitin synthesis.</title>
        <authorList>
            <person name="Schwelm A."/>
            <person name="Fogelqvist J."/>
            <person name="Knaust A."/>
            <person name="Julke S."/>
            <person name="Lilja T."/>
            <person name="Dhandapani V."/>
            <person name="Bonilla-Rosso G."/>
            <person name="Karlsson M."/>
            <person name="Shevchenko A."/>
            <person name="Choi S.R."/>
            <person name="Kim H.G."/>
            <person name="Park J.Y."/>
            <person name="Lim Y.P."/>
            <person name="Ludwig-Muller J."/>
            <person name="Dixelius C."/>
        </authorList>
    </citation>
    <scope>NUCLEOTIDE SEQUENCE</scope>
    <source>
        <tissue evidence="2">Potato root galls</tissue>
    </source>
</reference>
<sequence>MVIVSATVLVACMAGSVLASAGAWRLGQIFVDRWEVRWGLKRPTNADFGPWNEYDQYLWDVAMAATKPVPPVLSTDKDPEFVECGWCKLPGSRHTMFPLRRFHRNISQRPLAELPALECHTMPEDLGTQMLNCSEPVMLGPS</sequence>
<keyword evidence="1" id="KW-0732">Signal</keyword>
<feature type="chain" id="PRO_5005223074" evidence="1">
    <location>
        <begin position="20"/>
        <end position="142"/>
    </location>
</feature>
<dbReference type="AlphaFoldDB" id="A0A0H5R8D0"/>
<protein>
    <submittedName>
        <fullName evidence="2">Uncharacterized protein</fullName>
    </submittedName>
</protein>
<dbReference type="EMBL" id="HACM01009520">
    <property type="protein sequence ID" value="CRZ09962.1"/>
    <property type="molecule type" value="Transcribed_RNA"/>
</dbReference>
<organism evidence="2">
    <name type="scientific">Spongospora subterranea</name>
    <dbReference type="NCBI Taxonomy" id="70186"/>
    <lineage>
        <taxon>Eukaryota</taxon>
        <taxon>Sar</taxon>
        <taxon>Rhizaria</taxon>
        <taxon>Endomyxa</taxon>
        <taxon>Phytomyxea</taxon>
        <taxon>Plasmodiophorida</taxon>
        <taxon>Plasmodiophoridae</taxon>
        <taxon>Spongospora</taxon>
    </lineage>
</organism>
<evidence type="ECO:0000256" key="1">
    <source>
        <dbReference type="SAM" id="SignalP"/>
    </source>
</evidence>
<feature type="signal peptide" evidence="1">
    <location>
        <begin position="1"/>
        <end position="19"/>
    </location>
</feature>
<name>A0A0H5R8D0_9EUKA</name>